<feature type="domain" description="Aminoacyl-tRNA synthetase class II (D/K/N)" evidence="7">
    <location>
        <begin position="23"/>
        <end position="99"/>
    </location>
</feature>
<reference evidence="8 9" key="1">
    <citation type="submission" date="2023-05" db="EMBL/GenBank/DDBJ databases">
        <title>B98-5 Cell Line De Novo Hybrid Assembly: An Optical Mapping Approach.</title>
        <authorList>
            <person name="Kananen K."/>
            <person name="Auerbach J.A."/>
            <person name="Kautto E."/>
            <person name="Blachly J.S."/>
        </authorList>
    </citation>
    <scope>NUCLEOTIDE SEQUENCE [LARGE SCALE GENOMIC DNA]</scope>
    <source>
        <strain evidence="8">B95-8</strain>
        <tissue evidence="8">Cell line</tissue>
    </source>
</reference>
<evidence type="ECO:0000313" key="9">
    <source>
        <dbReference type="Proteomes" id="UP001266305"/>
    </source>
</evidence>
<dbReference type="InterPro" id="IPR045864">
    <property type="entry name" value="aa-tRNA-synth_II/BPL/LPL"/>
</dbReference>
<dbReference type="Gene3D" id="3.30.930.10">
    <property type="entry name" value="Bira Bifunctional Protein, Domain 2"/>
    <property type="match status" value="1"/>
</dbReference>
<keyword evidence="5" id="KW-0030">Aminoacyl-tRNA synthetase</keyword>
<evidence type="ECO:0000256" key="5">
    <source>
        <dbReference type="ARBA" id="ARBA00023146"/>
    </source>
</evidence>
<accession>A0ABQ9UW72</accession>
<organism evidence="8 9">
    <name type="scientific">Saguinus oedipus</name>
    <name type="common">Cotton-top tamarin</name>
    <name type="synonym">Oedipomidas oedipus</name>
    <dbReference type="NCBI Taxonomy" id="9490"/>
    <lineage>
        <taxon>Eukaryota</taxon>
        <taxon>Metazoa</taxon>
        <taxon>Chordata</taxon>
        <taxon>Craniata</taxon>
        <taxon>Vertebrata</taxon>
        <taxon>Euteleostomi</taxon>
        <taxon>Mammalia</taxon>
        <taxon>Eutheria</taxon>
        <taxon>Euarchontoglires</taxon>
        <taxon>Primates</taxon>
        <taxon>Haplorrhini</taxon>
        <taxon>Platyrrhini</taxon>
        <taxon>Cebidae</taxon>
        <taxon>Callitrichinae</taxon>
        <taxon>Saguinus</taxon>
    </lineage>
</organism>
<evidence type="ECO:0000313" key="8">
    <source>
        <dbReference type="EMBL" id="KAK2101049.1"/>
    </source>
</evidence>
<dbReference type="SUPFAM" id="SSF55681">
    <property type="entry name" value="Class II aaRS and biotin synthetases"/>
    <property type="match status" value="1"/>
</dbReference>
<dbReference type="EMBL" id="JASSZA010000010">
    <property type="protein sequence ID" value="KAK2101049.1"/>
    <property type="molecule type" value="Genomic_DNA"/>
</dbReference>
<keyword evidence="3" id="KW-0067">ATP-binding</keyword>
<evidence type="ECO:0000256" key="1">
    <source>
        <dbReference type="ARBA" id="ARBA00022598"/>
    </source>
</evidence>
<dbReference type="PANTHER" id="PTHR22594:SF34">
    <property type="entry name" value="ASPARAGINE--TRNA LIGASE, MITOCHONDRIAL-RELATED"/>
    <property type="match status" value="1"/>
</dbReference>
<keyword evidence="9" id="KW-1185">Reference proteome</keyword>
<evidence type="ECO:0000259" key="7">
    <source>
        <dbReference type="Pfam" id="PF00152"/>
    </source>
</evidence>
<feature type="compositionally biased region" description="Basic and acidic residues" evidence="6">
    <location>
        <begin position="13"/>
        <end position="22"/>
    </location>
</feature>
<keyword evidence="1" id="KW-0436">Ligase</keyword>
<gene>
    <name evidence="8" type="ORF">P7K49_022397</name>
</gene>
<evidence type="ECO:0000256" key="2">
    <source>
        <dbReference type="ARBA" id="ARBA00022741"/>
    </source>
</evidence>
<dbReference type="InterPro" id="IPR004364">
    <property type="entry name" value="Aa-tRNA-synt_II"/>
</dbReference>
<sequence length="151" mass="17192">MITAGPVETATGDPKDNRELSHPPRISYTEAVEILKRASQNFTFTPEVCLLKQWGIDLQTEHEKYLVKHCGSIPIFVINYPLALKPFYMRDNEDGPQHTTERKWHRTLYGYTKSVVKYWLGDYHEGRHTGQEMTAVAQSGKGKAGLAEQEA</sequence>
<feature type="region of interest" description="Disordered" evidence="6">
    <location>
        <begin position="1"/>
        <end position="23"/>
    </location>
</feature>
<dbReference type="PANTHER" id="PTHR22594">
    <property type="entry name" value="ASPARTYL/LYSYL-TRNA SYNTHETASE"/>
    <property type="match status" value="1"/>
</dbReference>
<proteinExistence type="predicted"/>
<comment type="caution">
    <text evidence="8">The sequence shown here is derived from an EMBL/GenBank/DDBJ whole genome shotgun (WGS) entry which is preliminary data.</text>
</comment>
<protein>
    <recommendedName>
        <fullName evidence="7">Aminoacyl-tRNA synthetase class II (D/K/N) domain-containing protein</fullName>
    </recommendedName>
</protein>
<dbReference type="Pfam" id="PF00152">
    <property type="entry name" value="tRNA-synt_2"/>
    <property type="match status" value="1"/>
</dbReference>
<evidence type="ECO:0000256" key="6">
    <source>
        <dbReference type="SAM" id="MobiDB-lite"/>
    </source>
</evidence>
<evidence type="ECO:0000256" key="4">
    <source>
        <dbReference type="ARBA" id="ARBA00022917"/>
    </source>
</evidence>
<dbReference type="Proteomes" id="UP001266305">
    <property type="component" value="Unassembled WGS sequence"/>
</dbReference>
<evidence type="ECO:0000256" key="3">
    <source>
        <dbReference type="ARBA" id="ARBA00022840"/>
    </source>
</evidence>
<keyword evidence="4" id="KW-0648">Protein biosynthesis</keyword>
<name>A0ABQ9UW72_SAGOE</name>
<keyword evidence="2" id="KW-0547">Nucleotide-binding</keyword>